<dbReference type="PANTHER" id="PTHR10625:SF10">
    <property type="entry name" value="HISTONE DEACETYLASE HDAC1"/>
    <property type="match status" value="1"/>
</dbReference>
<feature type="domain" description="Histone deacetylase" evidence="2">
    <location>
        <begin position="83"/>
        <end position="366"/>
    </location>
</feature>
<dbReference type="CDD" id="cd11599">
    <property type="entry name" value="HDAC_classII_2"/>
    <property type="match status" value="1"/>
</dbReference>
<evidence type="ECO:0000313" key="3">
    <source>
        <dbReference type="EMBL" id="ETH33002.1"/>
    </source>
</evidence>
<reference evidence="3 4" key="1">
    <citation type="journal article" date="2013" name="Genome Announc.">
        <title>Genome Sequences of 28 Bordetella pertussis U.S. Outbreak Strains Dating from 2010 to 2012.</title>
        <authorList>
            <person name="Harvill E.T."/>
            <person name="Goodfield L.L."/>
            <person name="Ivanov Y."/>
            <person name="Meyer J.A."/>
            <person name="Newth C."/>
            <person name="Cassiday P."/>
            <person name="Tondella M.L."/>
            <person name="Liao P."/>
            <person name="Zimmerman J."/>
            <person name="Meert K."/>
            <person name="Wessel D."/>
            <person name="Berger J."/>
            <person name="Dean J.M."/>
            <person name="Holubkov R."/>
            <person name="Burr J."/>
            <person name="Liu T."/>
            <person name="Brinkac L."/>
            <person name="Kim M."/>
            <person name="Losada L."/>
        </authorList>
    </citation>
    <scope>NUCLEOTIDE SEQUENCE [LARGE SCALE GENOMIC DNA]</scope>
    <source>
        <strain evidence="3 4">CHLA-26</strain>
    </source>
</reference>
<dbReference type="SUPFAM" id="SSF52768">
    <property type="entry name" value="Arginase/deacetylase"/>
    <property type="match status" value="1"/>
</dbReference>
<dbReference type="AlphaFoldDB" id="A0AAI9J593"/>
<dbReference type="GO" id="GO:0004407">
    <property type="term" value="F:histone deacetylase activity"/>
    <property type="evidence" value="ECO:0007669"/>
    <property type="project" value="TreeGrafter"/>
</dbReference>
<name>A0AAI9J593_BORPT</name>
<organism evidence="3 4">
    <name type="scientific">Bordetella pertussis CHLA-26</name>
    <dbReference type="NCBI Taxonomy" id="1331284"/>
    <lineage>
        <taxon>Bacteria</taxon>
        <taxon>Pseudomonadati</taxon>
        <taxon>Pseudomonadota</taxon>
        <taxon>Betaproteobacteria</taxon>
        <taxon>Burkholderiales</taxon>
        <taxon>Alcaligenaceae</taxon>
        <taxon>Bordetella</taxon>
    </lineage>
</organism>
<dbReference type="Proteomes" id="UP000018679">
    <property type="component" value="Unassembled WGS sequence"/>
</dbReference>
<comment type="caution">
    <text evidence="3">The sequence shown here is derived from an EMBL/GenBank/DDBJ whole genome shotgun (WGS) entry which is preliminary data.</text>
</comment>
<dbReference type="PRINTS" id="PR01270">
    <property type="entry name" value="HDASUPER"/>
</dbReference>
<proteinExistence type="inferred from homology"/>
<dbReference type="Gene3D" id="3.40.800.20">
    <property type="entry name" value="Histone deacetylase domain"/>
    <property type="match status" value="1"/>
</dbReference>
<protein>
    <submittedName>
        <fullName evidence="3">Histone deacetylase family protein</fullName>
    </submittedName>
</protein>
<comment type="similarity">
    <text evidence="1">Belongs to the histone deacetylase family.</text>
</comment>
<dbReference type="InterPro" id="IPR023696">
    <property type="entry name" value="Ureohydrolase_dom_sf"/>
</dbReference>
<dbReference type="GO" id="GO:0040029">
    <property type="term" value="P:epigenetic regulation of gene expression"/>
    <property type="evidence" value="ECO:0007669"/>
    <property type="project" value="TreeGrafter"/>
</dbReference>
<sequence length="370" mass="40568">MAGPSSLDTGLSGPMRTRSAWPVAACAGRCWAWGVWLEVAQPASRADSVPICRNRRQLNIIFLMETMYLTHPSCRLHEMGDWHPESPQRLDAISDQLLASGLLPYLQERQAPEASRADILRVHTPAYLDSLRAHQPEHGYYAIDADTSMNRHTYEAALRAAGAGVAAVDAVLGGEAITAFCSVRPPGHHAERDHAMGFCFLNNVAIAARHALDFHGLQRVALVDFDVHHGNGTEHAFAGDPRVLMCSFFQHPFFPNSGADDPAPNMLNVPVAAYTGGASIRTIVREQWLPRLHAHRPELILISAGFDAHREDDMAQMGLVEADYAWITDRLVEVADQHCQGRIVSTLEGGYNLSALGRSVVAHIRSLSKL</sequence>
<dbReference type="InterPro" id="IPR000286">
    <property type="entry name" value="HDACs"/>
</dbReference>
<dbReference type="Pfam" id="PF00850">
    <property type="entry name" value="Hist_deacetyl"/>
    <property type="match status" value="1"/>
</dbReference>
<evidence type="ECO:0000259" key="2">
    <source>
        <dbReference type="Pfam" id="PF00850"/>
    </source>
</evidence>
<evidence type="ECO:0000313" key="4">
    <source>
        <dbReference type="Proteomes" id="UP000018679"/>
    </source>
</evidence>
<dbReference type="EMBL" id="AXSB02000003">
    <property type="protein sequence ID" value="ETH33002.1"/>
    <property type="molecule type" value="Genomic_DNA"/>
</dbReference>
<accession>A0AAI9J593</accession>
<dbReference type="InterPro" id="IPR037138">
    <property type="entry name" value="His_deacetylse_dom_sf"/>
</dbReference>
<dbReference type="PANTHER" id="PTHR10625">
    <property type="entry name" value="HISTONE DEACETYLASE HDAC1-RELATED"/>
    <property type="match status" value="1"/>
</dbReference>
<gene>
    <name evidence="3" type="ORF">L566_1299</name>
</gene>
<evidence type="ECO:0000256" key="1">
    <source>
        <dbReference type="ARBA" id="ARBA00005947"/>
    </source>
</evidence>
<dbReference type="InterPro" id="IPR023801">
    <property type="entry name" value="His_deacetylse_dom"/>
</dbReference>